<protein>
    <recommendedName>
        <fullName evidence="2">Type II secretion system protein H</fullName>
    </recommendedName>
    <alternativeName>
        <fullName evidence="10">General secretion pathway protein H</fullName>
    </alternativeName>
</protein>
<dbReference type="RefSeq" id="WP_349763055.1">
    <property type="nucleotide sequence ID" value="NZ_JBEGCJ010000007.1"/>
</dbReference>
<evidence type="ECO:0000256" key="10">
    <source>
        <dbReference type="ARBA" id="ARBA00030775"/>
    </source>
</evidence>
<dbReference type="InterPro" id="IPR022346">
    <property type="entry name" value="T2SS_GspH"/>
</dbReference>
<sequence>MRPAAPISPRLPRLTLPSRQRGLTLIELLVAIVVLAIIATMGIPSFQNFTARNEVAAEVMRIKTALALARNTAVTRRTTISVCPRPAPDSTACDFNNWNLPLVVMDGQVASGNLADGESLRVLEGSGGPSVTFNRSYPIRYQATGWARGHNGTFEVCGRHGDGVKIIVNNMGRVRTGGEADGEPAC</sequence>
<comment type="similarity">
    <text evidence="9">Belongs to the GSP H family.</text>
</comment>
<keyword evidence="3" id="KW-1003">Cell membrane</keyword>
<organism evidence="13 14">
    <name type="scientific">Halomonas aquatica</name>
    <dbReference type="NCBI Taxonomy" id="3151123"/>
    <lineage>
        <taxon>Bacteria</taxon>
        <taxon>Pseudomonadati</taxon>
        <taxon>Pseudomonadota</taxon>
        <taxon>Gammaproteobacteria</taxon>
        <taxon>Oceanospirillales</taxon>
        <taxon>Halomonadaceae</taxon>
        <taxon>Halomonas</taxon>
    </lineage>
</organism>
<evidence type="ECO:0000256" key="9">
    <source>
        <dbReference type="ARBA" id="ARBA00025772"/>
    </source>
</evidence>
<evidence type="ECO:0000256" key="11">
    <source>
        <dbReference type="SAM" id="Phobius"/>
    </source>
</evidence>
<keyword evidence="5" id="KW-0997">Cell inner membrane</keyword>
<evidence type="ECO:0000256" key="6">
    <source>
        <dbReference type="ARBA" id="ARBA00022692"/>
    </source>
</evidence>
<dbReference type="SUPFAM" id="SSF54523">
    <property type="entry name" value="Pili subunits"/>
    <property type="match status" value="1"/>
</dbReference>
<feature type="transmembrane region" description="Helical" evidence="11">
    <location>
        <begin position="21"/>
        <end position="43"/>
    </location>
</feature>
<reference evidence="13 14" key="1">
    <citation type="submission" date="2024-05" db="EMBL/GenBank/DDBJ databases">
        <title>Halomonas sp. SSM6 16S ribosomal RNA gene Genome sequencing and assembly.</title>
        <authorList>
            <person name="Yook S."/>
        </authorList>
    </citation>
    <scope>NUCLEOTIDE SEQUENCE [LARGE SCALE GENOMIC DNA]</scope>
    <source>
        <strain evidence="13 14">SSM6</strain>
    </source>
</reference>
<evidence type="ECO:0000256" key="3">
    <source>
        <dbReference type="ARBA" id="ARBA00022475"/>
    </source>
</evidence>
<accession>A0ABV1NIX7</accession>
<dbReference type="Gene3D" id="3.55.40.10">
    <property type="entry name" value="minor pseudopilin epsh domain"/>
    <property type="match status" value="1"/>
</dbReference>
<evidence type="ECO:0000256" key="5">
    <source>
        <dbReference type="ARBA" id="ARBA00022519"/>
    </source>
</evidence>
<evidence type="ECO:0000256" key="8">
    <source>
        <dbReference type="ARBA" id="ARBA00023136"/>
    </source>
</evidence>
<dbReference type="Proteomes" id="UP001442468">
    <property type="component" value="Unassembled WGS sequence"/>
</dbReference>
<keyword evidence="6 11" id="KW-0812">Transmembrane</keyword>
<evidence type="ECO:0000313" key="14">
    <source>
        <dbReference type="Proteomes" id="UP001442468"/>
    </source>
</evidence>
<evidence type="ECO:0000256" key="4">
    <source>
        <dbReference type="ARBA" id="ARBA00022481"/>
    </source>
</evidence>
<keyword evidence="4" id="KW-0488">Methylation</keyword>
<comment type="subcellular location">
    <subcellularLocation>
        <location evidence="1">Cell inner membrane</location>
        <topology evidence="1">Single-pass membrane protein</topology>
    </subcellularLocation>
</comment>
<dbReference type="EMBL" id="JBEGCJ010000007">
    <property type="protein sequence ID" value="MEQ6918775.1"/>
    <property type="molecule type" value="Genomic_DNA"/>
</dbReference>
<feature type="domain" description="General secretion pathway GspH" evidence="12">
    <location>
        <begin position="59"/>
        <end position="172"/>
    </location>
</feature>
<dbReference type="Pfam" id="PF12019">
    <property type="entry name" value="GspH"/>
    <property type="match status" value="1"/>
</dbReference>
<dbReference type="InterPro" id="IPR012902">
    <property type="entry name" value="N_methyl_site"/>
</dbReference>
<dbReference type="PROSITE" id="PS00409">
    <property type="entry name" value="PROKAR_NTER_METHYL"/>
    <property type="match status" value="1"/>
</dbReference>
<evidence type="ECO:0000256" key="1">
    <source>
        <dbReference type="ARBA" id="ARBA00004377"/>
    </source>
</evidence>
<comment type="caution">
    <text evidence="13">The sequence shown here is derived from an EMBL/GenBank/DDBJ whole genome shotgun (WGS) entry which is preliminary data.</text>
</comment>
<gene>
    <name evidence="13" type="ORF">ABE960_14750</name>
</gene>
<dbReference type="NCBIfam" id="TIGR02532">
    <property type="entry name" value="IV_pilin_GFxxxE"/>
    <property type="match status" value="1"/>
</dbReference>
<keyword evidence="8 11" id="KW-0472">Membrane</keyword>
<evidence type="ECO:0000259" key="12">
    <source>
        <dbReference type="Pfam" id="PF12019"/>
    </source>
</evidence>
<proteinExistence type="inferred from homology"/>
<keyword evidence="14" id="KW-1185">Reference proteome</keyword>
<dbReference type="InterPro" id="IPR045584">
    <property type="entry name" value="Pilin-like"/>
</dbReference>
<dbReference type="Pfam" id="PF07963">
    <property type="entry name" value="N_methyl"/>
    <property type="match status" value="1"/>
</dbReference>
<evidence type="ECO:0000256" key="2">
    <source>
        <dbReference type="ARBA" id="ARBA00021549"/>
    </source>
</evidence>
<evidence type="ECO:0000256" key="7">
    <source>
        <dbReference type="ARBA" id="ARBA00022989"/>
    </source>
</evidence>
<keyword evidence="7 11" id="KW-1133">Transmembrane helix</keyword>
<name>A0ABV1NIX7_9GAMM</name>
<evidence type="ECO:0000313" key="13">
    <source>
        <dbReference type="EMBL" id="MEQ6918775.1"/>
    </source>
</evidence>